<dbReference type="InterPro" id="IPR050538">
    <property type="entry name" value="MAP_kinase_kinase_kinase"/>
</dbReference>
<dbReference type="Proteomes" id="UP000636709">
    <property type="component" value="Unassembled WGS sequence"/>
</dbReference>
<dbReference type="GO" id="GO:0005524">
    <property type="term" value="F:ATP binding"/>
    <property type="evidence" value="ECO:0007669"/>
    <property type="project" value="UniProtKB-KW"/>
</dbReference>
<dbReference type="AlphaFoldDB" id="A0A835AMK2"/>
<keyword evidence="8" id="KW-1185">Reference proteome</keyword>
<dbReference type="PROSITE" id="PS50011">
    <property type="entry name" value="PROTEIN_KINASE_DOM"/>
    <property type="match status" value="1"/>
</dbReference>
<feature type="domain" description="Protein kinase" evidence="6">
    <location>
        <begin position="1"/>
        <end position="292"/>
    </location>
</feature>
<dbReference type="EMBL" id="JACEFO010002303">
    <property type="protein sequence ID" value="KAF8666986.1"/>
    <property type="molecule type" value="Genomic_DNA"/>
</dbReference>
<reference evidence="7" key="1">
    <citation type="submission" date="2020-07" db="EMBL/GenBank/DDBJ databases">
        <title>Genome sequence and genetic diversity analysis of an under-domesticated orphan crop, white fonio (Digitaria exilis).</title>
        <authorList>
            <person name="Bennetzen J.L."/>
            <person name="Chen S."/>
            <person name="Ma X."/>
            <person name="Wang X."/>
            <person name="Yssel A.E.J."/>
            <person name="Chaluvadi S.R."/>
            <person name="Johnson M."/>
            <person name="Gangashetty P."/>
            <person name="Hamidou F."/>
            <person name="Sanogo M.D."/>
            <person name="Zwaenepoel A."/>
            <person name="Wallace J."/>
            <person name="Van De Peer Y."/>
            <person name="Van Deynze A."/>
        </authorList>
    </citation>
    <scope>NUCLEOTIDE SEQUENCE</scope>
    <source>
        <tissue evidence="7">Leaves</tissue>
    </source>
</reference>
<sequence length="311" mass="34758">MDLLDADTLIRIYHSGVALSPKKALLCCVLTLLLLYHLATAPYRYWQCGCPPLHFFLLPCSGNGSFGQEIDLLRRLSHPNIVQYYGSNRVSSIRQAIPFVFVQTEDTLSIYLEYVSEGSIHKLLKEYGPFKEPVIRYFTAQILSGLAYLHEGRTVHRDIKGANILVNHYGEVKLADFGLAKHISSTAEIHSIKGTAYWMAPELIKSSYSGEGYNLSVDIWSLGCTLIEMATARPPWHPLEPVAAMFKIANSKDTPNIPDSFSEIGKSFLQLCLKRDPASRPSAARLMGHPFVHGYLTPVKASTIQLMGDEW</sequence>
<protein>
    <recommendedName>
        <fullName evidence="6">Protein kinase domain-containing protein</fullName>
    </recommendedName>
</protein>
<evidence type="ECO:0000256" key="2">
    <source>
        <dbReference type="ARBA" id="ARBA00022679"/>
    </source>
</evidence>
<dbReference type="SMART" id="SM00220">
    <property type="entry name" value="S_TKc"/>
    <property type="match status" value="1"/>
</dbReference>
<keyword evidence="4" id="KW-0418">Kinase</keyword>
<dbReference type="Gene3D" id="1.10.510.10">
    <property type="entry name" value="Transferase(Phosphotransferase) domain 1"/>
    <property type="match status" value="1"/>
</dbReference>
<dbReference type="SUPFAM" id="SSF56112">
    <property type="entry name" value="Protein kinase-like (PK-like)"/>
    <property type="match status" value="1"/>
</dbReference>
<evidence type="ECO:0000256" key="4">
    <source>
        <dbReference type="ARBA" id="ARBA00022777"/>
    </source>
</evidence>
<gene>
    <name evidence="7" type="ORF">HU200_053154</name>
</gene>
<dbReference type="OrthoDB" id="266718at2759"/>
<dbReference type="Pfam" id="PF00069">
    <property type="entry name" value="Pkinase"/>
    <property type="match status" value="1"/>
</dbReference>
<organism evidence="7 8">
    <name type="scientific">Digitaria exilis</name>
    <dbReference type="NCBI Taxonomy" id="1010633"/>
    <lineage>
        <taxon>Eukaryota</taxon>
        <taxon>Viridiplantae</taxon>
        <taxon>Streptophyta</taxon>
        <taxon>Embryophyta</taxon>
        <taxon>Tracheophyta</taxon>
        <taxon>Spermatophyta</taxon>
        <taxon>Magnoliopsida</taxon>
        <taxon>Liliopsida</taxon>
        <taxon>Poales</taxon>
        <taxon>Poaceae</taxon>
        <taxon>PACMAD clade</taxon>
        <taxon>Panicoideae</taxon>
        <taxon>Panicodae</taxon>
        <taxon>Paniceae</taxon>
        <taxon>Anthephorinae</taxon>
        <taxon>Digitaria</taxon>
    </lineage>
</organism>
<evidence type="ECO:0000256" key="3">
    <source>
        <dbReference type="ARBA" id="ARBA00022741"/>
    </source>
</evidence>
<accession>A0A835AMK2</accession>
<keyword evidence="3" id="KW-0547">Nucleotide-binding</keyword>
<evidence type="ECO:0000256" key="1">
    <source>
        <dbReference type="ARBA" id="ARBA00006529"/>
    </source>
</evidence>
<evidence type="ECO:0000256" key="5">
    <source>
        <dbReference type="ARBA" id="ARBA00022840"/>
    </source>
</evidence>
<dbReference type="PANTHER" id="PTHR48016">
    <property type="entry name" value="MAP KINASE KINASE KINASE SSK2-RELATED-RELATED"/>
    <property type="match status" value="1"/>
</dbReference>
<evidence type="ECO:0000313" key="8">
    <source>
        <dbReference type="Proteomes" id="UP000636709"/>
    </source>
</evidence>
<dbReference type="InterPro" id="IPR011009">
    <property type="entry name" value="Kinase-like_dom_sf"/>
</dbReference>
<dbReference type="PANTHER" id="PTHR48016:SF8">
    <property type="entry name" value="MITOGEN-ACTIVATED PROTEIN KINASE KINASE KINASE 3"/>
    <property type="match status" value="1"/>
</dbReference>
<dbReference type="GO" id="GO:0005737">
    <property type="term" value="C:cytoplasm"/>
    <property type="evidence" value="ECO:0007669"/>
    <property type="project" value="TreeGrafter"/>
</dbReference>
<evidence type="ECO:0000313" key="7">
    <source>
        <dbReference type="EMBL" id="KAF8666986.1"/>
    </source>
</evidence>
<keyword evidence="5" id="KW-0067">ATP-binding</keyword>
<comment type="caution">
    <text evidence="7">The sequence shown here is derived from an EMBL/GenBank/DDBJ whole genome shotgun (WGS) entry which is preliminary data.</text>
</comment>
<proteinExistence type="inferred from homology"/>
<keyword evidence="2" id="KW-0808">Transferase</keyword>
<evidence type="ECO:0000259" key="6">
    <source>
        <dbReference type="PROSITE" id="PS50011"/>
    </source>
</evidence>
<dbReference type="InterPro" id="IPR000719">
    <property type="entry name" value="Prot_kinase_dom"/>
</dbReference>
<dbReference type="GO" id="GO:0004709">
    <property type="term" value="F:MAP kinase kinase kinase activity"/>
    <property type="evidence" value="ECO:0007669"/>
    <property type="project" value="TreeGrafter"/>
</dbReference>
<comment type="similarity">
    <text evidence="1">Belongs to the protein kinase superfamily. STE Ser/Thr protein kinase family. MAP kinase kinase kinase subfamily.</text>
</comment>
<name>A0A835AMK2_9POAL</name>